<accession>A0ABD0YIF3</accession>
<organism evidence="1 2">
    <name type="scientific">Ranatra chinensis</name>
    <dbReference type="NCBI Taxonomy" id="642074"/>
    <lineage>
        <taxon>Eukaryota</taxon>
        <taxon>Metazoa</taxon>
        <taxon>Ecdysozoa</taxon>
        <taxon>Arthropoda</taxon>
        <taxon>Hexapoda</taxon>
        <taxon>Insecta</taxon>
        <taxon>Pterygota</taxon>
        <taxon>Neoptera</taxon>
        <taxon>Paraneoptera</taxon>
        <taxon>Hemiptera</taxon>
        <taxon>Heteroptera</taxon>
        <taxon>Panheteroptera</taxon>
        <taxon>Nepomorpha</taxon>
        <taxon>Nepidae</taxon>
        <taxon>Ranatrinae</taxon>
        <taxon>Ranatra</taxon>
    </lineage>
</organism>
<proteinExistence type="predicted"/>
<evidence type="ECO:0000313" key="2">
    <source>
        <dbReference type="Proteomes" id="UP001558652"/>
    </source>
</evidence>
<evidence type="ECO:0000313" key="1">
    <source>
        <dbReference type="EMBL" id="KAL1122862.1"/>
    </source>
</evidence>
<protein>
    <submittedName>
        <fullName evidence="1">Uncharacterized protein</fullName>
    </submittedName>
</protein>
<keyword evidence="2" id="KW-1185">Reference proteome</keyword>
<dbReference type="Proteomes" id="UP001558652">
    <property type="component" value="Unassembled WGS sequence"/>
</dbReference>
<dbReference type="EMBL" id="JBFDAA010000013">
    <property type="protein sequence ID" value="KAL1122862.1"/>
    <property type="molecule type" value="Genomic_DNA"/>
</dbReference>
<dbReference type="AlphaFoldDB" id="A0ABD0YIF3"/>
<comment type="caution">
    <text evidence="1">The sequence shown here is derived from an EMBL/GenBank/DDBJ whole genome shotgun (WGS) entry which is preliminary data.</text>
</comment>
<gene>
    <name evidence="1" type="ORF">AAG570_003188</name>
</gene>
<sequence>MSLRPDDLRCTDVTYQPQLERAAPGCLEKITVIAEPVVSHDLNTSGGIDLTEPKKTRPKQLLVIEEVLRPGVELHEAYKRMKQAAKEEQEEVKKCIQSKSKHPGNI</sequence>
<name>A0ABD0YIF3_9HEMI</name>
<reference evidence="1 2" key="1">
    <citation type="submission" date="2024-07" db="EMBL/GenBank/DDBJ databases">
        <title>Chromosome-level genome assembly of the water stick insect Ranatra chinensis (Heteroptera: Nepidae).</title>
        <authorList>
            <person name="Liu X."/>
        </authorList>
    </citation>
    <scope>NUCLEOTIDE SEQUENCE [LARGE SCALE GENOMIC DNA]</scope>
    <source>
        <strain evidence="1">Cailab_2021Rc</strain>
        <tissue evidence="1">Muscle</tissue>
    </source>
</reference>